<reference evidence="2" key="1">
    <citation type="journal article" date="2023" name="G3 (Bethesda)">
        <title>Genome assembly and association tests identify interacting loci associated with vigor, precocity, and sex in interspecific pistachio rootstocks.</title>
        <authorList>
            <person name="Palmer W."/>
            <person name="Jacygrad E."/>
            <person name="Sagayaradj S."/>
            <person name="Cavanaugh K."/>
            <person name="Han R."/>
            <person name="Bertier L."/>
            <person name="Beede B."/>
            <person name="Kafkas S."/>
            <person name="Golino D."/>
            <person name="Preece J."/>
            <person name="Michelmore R."/>
        </authorList>
    </citation>
    <scope>NUCLEOTIDE SEQUENCE [LARGE SCALE GENOMIC DNA]</scope>
</reference>
<protein>
    <submittedName>
        <fullName evidence="1">Uncharacterized protein</fullName>
    </submittedName>
</protein>
<comment type="caution">
    <text evidence="1">The sequence shown here is derived from an EMBL/GenBank/DDBJ whole genome shotgun (WGS) entry which is preliminary data.</text>
</comment>
<dbReference type="EMBL" id="CM047906">
    <property type="protein sequence ID" value="KAJ0085541.1"/>
    <property type="molecule type" value="Genomic_DNA"/>
</dbReference>
<keyword evidence="2" id="KW-1185">Reference proteome</keyword>
<sequence>MLESHIRRENCGHVSYKALGHSPLTSWFFKKSFTQIHERSMASPNCFRCWRGFLLETQQFN</sequence>
<evidence type="ECO:0000313" key="1">
    <source>
        <dbReference type="EMBL" id="KAJ0085541.1"/>
    </source>
</evidence>
<dbReference type="Proteomes" id="UP001164250">
    <property type="component" value="Chromosome 10"/>
</dbReference>
<accession>A0ACC1AH23</accession>
<proteinExistence type="predicted"/>
<name>A0ACC1AH23_9ROSI</name>
<gene>
    <name evidence="1" type="ORF">Patl1_07584</name>
</gene>
<evidence type="ECO:0000313" key="2">
    <source>
        <dbReference type="Proteomes" id="UP001164250"/>
    </source>
</evidence>
<organism evidence="1 2">
    <name type="scientific">Pistacia atlantica</name>
    <dbReference type="NCBI Taxonomy" id="434234"/>
    <lineage>
        <taxon>Eukaryota</taxon>
        <taxon>Viridiplantae</taxon>
        <taxon>Streptophyta</taxon>
        <taxon>Embryophyta</taxon>
        <taxon>Tracheophyta</taxon>
        <taxon>Spermatophyta</taxon>
        <taxon>Magnoliopsida</taxon>
        <taxon>eudicotyledons</taxon>
        <taxon>Gunneridae</taxon>
        <taxon>Pentapetalae</taxon>
        <taxon>rosids</taxon>
        <taxon>malvids</taxon>
        <taxon>Sapindales</taxon>
        <taxon>Anacardiaceae</taxon>
        <taxon>Pistacia</taxon>
    </lineage>
</organism>